<evidence type="ECO:0000256" key="1">
    <source>
        <dbReference type="ARBA" id="ARBA00013699"/>
    </source>
</evidence>
<evidence type="ECO:0000256" key="3">
    <source>
        <dbReference type="ARBA" id="ARBA00022737"/>
    </source>
</evidence>
<keyword evidence="7" id="KW-1185">Reference proteome</keyword>
<evidence type="ECO:0000256" key="4">
    <source>
        <dbReference type="ARBA" id="ARBA00043912"/>
    </source>
</evidence>
<dbReference type="PIRSF" id="PIRSF037037">
    <property type="entry name" value="Kelch-like_protein_gigaxonin"/>
    <property type="match status" value="1"/>
</dbReference>
<comment type="function">
    <text evidence="4">Probable substrate-specific adapter of an E3 ubiquitin-protein ligase complex which mediates the ubiquitination and subsequent proteasomal degradation of target proteins. May have a role in synapse differentiation and growth.</text>
</comment>
<dbReference type="AlphaFoldDB" id="A0ABD2MQK6"/>
<evidence type="ECO:0000256" key="2">
    <source>
        <dbReference type="ARBA" id="ARBA00022441"/>
    </source>
</evidence>
<dbReference type="SMART" id="SM00225">
    <property type="entry name" value="BTB"/>
    <property type="match status" value="1"/>
</dbReference>
<dbReference type="Gene3D" id="1.25.40.420">
    <property type="match status" value="1"/>
</dbReference>
<dbReference type="InterPro" id="IPR011333">
    <property type="entry name" value="SKP1/BTB/POZ_sf"/>
</dbReference>
<evidence type="ECO:0000313" key="7">
    <source>
        <dbReference type="Proteomes" id="UP001516400"/>
    </source>
</evidence>
<dbReference type="Gene3D" id="2.120.10.80">
    <property type="entry name" value="Kelch-type beta propeller"/>
    <property type="match status" value="1"/>
</dbReference>
<protein>
    <recommendedName>
        <fullName evidence="1">Kelch-like protein diablo</fullName>
    </recommendedName>
</protein>
<accession>A0ABD2MQK6</accession>
<dbReference type="Proteomes" id="UP001516400">
    <property type="component" value="Unassembled WGS sequence"/>
</dbReference>
<dbReference type="GO" id="GO:0003779">
    <property type="term" value="F:actin binding"/>
    <property type="evidence" value="ECO:0007669"/>
    <property type="project" value="UniProtKB-KW"/>
</dbReference>
<feature type="domain" description="BTB" evidence="5">
    <location>
        <begin position="38"/>
        <end position="105"/>
    </location>
</feature>
<dbReference type="InterPro" id="IPR006652">
    <property type="entry name" value="Kelch_1"/>
</dbReference>
<proteinExistence type="predicted"/>
<dbReference type="InterPro" id="IPR011705">
    <property type="entry name" value="BACK"/>
</dbReference>
<reference evidence="6 7" key="1">
    <citation type="journal article" date="2021" name="BMC Biol.">
        <title>Horizontally acquired antibacterial genes associated with adaptive radiation of ladybird beetles.</title>
        <authorList>
            <person name="Li H.S."/>
            <person name="Tang X.F."/>
            <person name="Huang Y.H."/>
            <person name="Xu Z.Y."/>
            <person name="Chen M.L."/>
            <person name="Du X.Y."/>
            <person name="Qiu B.Y."/>
            <person name="Chen P.T."/>
            <person name="Zhang W."/>
            <person name="Slipinski A."/>
            <person name="Escalona H.E."/>
            <person name="Waterhouse R.M."/>
            <person name="Zwick A."/>
            <person name="Pang H."/>
        </authorList>
    </citation>
    <scope>NUCLEOTIDE SEQUENCE [LARGE SCALE GENOMIC DNA]</scope>
    <source>
        <strain evidence="6">SYSU2018</strain>
    </source>
</reference>
<keyword evidence="2" id="KW-0880">Kelch repeat</keyword>
<dbReference type="InterPro" id="IPR015915">
    <property type="entry name" value="Kelch-typ_b-propeller"/>
</dbReference>
<dbReference type="PANTHER" id="PTHR45632:SF3">
    <property type="entry name" value="KELCH-LIKE PROTEIN 32"/>
    <property type="match status" value="1"/>
</dbReference>
<evidence type="ECO:0000313" key="6">
    <source>
        <dbReference type="EMBL" id="KAL3268587.1"/>
    </source>
</evidence>
<dbReference type="SUPFAM" id="SSF117281">
    <property type="entry name" value="Kelch motif"/>
    <property type="match status" value="1"/>
</dbReference>
<name>A0ABD2MQK6_9CUCU</name>
<dbReference type="InterPro" id="IPR017096">
    <property type="entry name" value="BTB-kelch_protein"/>
</dbReference>
<dbReference type="Pfam" id="PF24981">
    <property type="entry name" value="Beta-prop_ATRN-LZTR1"/>
    <property type="match status" value="1"/>
</dbReference>
<dbReference type="PROSITE" id="PS50097">
    <property type="entry name" value="BTB"/>
    <property type="match status" value="1"/>
</dbReference>
<dbReference type="Pfam" id="PF07707">
    <property type="entry name" value="BACK"/>
    <property type="match status" value="1"/>
</dbReference>
<keyword evidence="3" id="KW-0677">Repeat</keyword>
<dbReference type="Pfam" id="PF00651">
    <property type="entry name" value="BTB"/>
    <property type="match status" value="1"/>
</dbReference>
<dbReference type="InterPro" id="IPR056737">
    <property type="entry name" value="Beta-prop_ATRN-MKLN-like"/>
</dbReference>
<dbReference type="EMBL" id="JABFTP020000021">
    <property type="protein sequence ID" value="KAL3268587.1"/>
    <property type="molecule type" value="Genomic_DNA"/>
</dbReference>
<dbReference type="SMART" id="SM00875">
    <property type="entry name" value="BACK"/>
    <property type="match status" value="1"/>
</dbReference>
<dbReference type="PANTHER" id="PTHR45632">
    <property type="entry name" value="LD33804P"/>
    <property type="match status" value="1"/>
</dbReference>
<organism evidence="6 7">
    <name type="scientific">Cryptolaemus montrouzieri</name>
    <dbReference type="NCBI Taxonomy" id="559131"/>
    <lineage>
        <taxon>Eukaryota</taxon>
        <taxon>Metazoa</taxon>
        <taxon>Ecdysozoa</taxon>
        <taxon>Arthropoda</taxon>
        <taxon>Hexapoda</taxon>
        <taxon>Insecta</taxon>
        <taxon>Pterygota</taxon>
        <taxon>Neoptera</taxon>
        <taxon>Endopterygota</taxon>
        <taxon>Coleoptera</taxon>
        <taxon>Polyphaga</taxon>
        <taxon>Cucujiformia</taxon>
        <taxon>Coccinelloidea</taxon>
        <taxon>Coccinellidae</taxon>
        <taxon>Scymninae</taxon>
        <taxon>Scymnini</taxon>
        <taxon>Cryptolaemus</taxon>
    </lineage>
</organism>
<dbReference type="InterPro" id="IPR000210">
    <property type="entry name" value="BTB/POZ_dom"/>
</dbReference>
<gene>
    <name evidence="6" type="ORF">HHI36_007695</name>
</gene>
<comment type="caution">
    <text evidence="6">The sequence shown here is derived from an EMBL/GenBank/DDBJ whole genome shotgun (WGS) entry which is preliminary data.</text>
</comment>
<dbReference type="SMART" id="SM00612">
    <property type="entry name" value="Kelch"/>
    <property type="match status" value="5"/>
</dbReference>
<sequence length="612" mass="70173">MRQCLYDNPLYSVNYDYPSHQGTVLDGLNALRKKEELIDVTLIIEGQTFKAHKVVLSACSDYFRAMFTDNMLESQRAEIHLNGMSAKGFLLVLEYAYTCKITLNLANVQDVLEAASHVQMLALIQTCSNYLEAEIDIDNCVDIATIAETYSLGVLKMEVYRFMNENLLAFSNTSEFYRLTATQLEMLLAYDLPVDCSECEVLRIVLNWFFYNTNAVLHIQVPNTVRIFQHIHFKNIPRRKLQSILHDIVEDQKCDWELYKIIVSEIYTQMSIEESKTPISLLNSRGMELAVLKIGGFGIGGITNEITYKFSSKSKWKHLTKIPHVEQCNFGTAVLNNDLFIIGGCFSQSVYEENVHPFGFRYSPLHNKWSTMTPMKFERCRFSLNVLSGRMYAIGGVTEVEEYDSNITCSCECYDPVSDEWSMIEPLPVYLTQHAGASYETATISRLFISGGMDRDSIQNTMFSYDVYHNKWTVCSHMLTPRADHIMLSIDNFLYICGGWQEDSETGTRMLVDTIDVYDIEKDCWTVLTKVPTPRYHAGIVSVLKKIFFIGGFHSDAMFDKDTAAIECYDIESDTWSTENKYPEDIWEHTCTIMYIPKCRDGMDVIPSPRNI</sequence>
<evidence type="ECO:0000259" key="5">
    <source>
        <dbReference type="PROSITE" id="PS50097"/>
    </source>
</evidence>
<dbReference type="Gene3D" id="3.30.710.10">
    <property type="entry name" value="Potassium Channel Kv1.1, Chain A"/>
    <property type="match status" value="1"/>
</dbReference>
<dbReference type="SUPFAM" id="SSF54695">
    <property type="entry name" value="POZ domain"/>
    <property type="match status" value="1"/>
</dbReference>